<evidence type="ECO:0000313" key="4">
    <source>
        <dbReference type="Proteomes" id="UP000037269"/>
    </source>
</evidence>
<dbReference type="PANTHER" id="PTHR43130">
    <property type="entry name" value="ARAC-FAMILY TRANSCRIPTIONAL REGULATOR"/>
    <property type="match status" value="1"/>
</dbReference>
<dbReference type="Proteomes" id="UP000037269">
    <property type="component" value="Unassembled WGS sequence"/>
</dbReference>
<dbReference type="PANTHER" id="PTHR43130:SF14">
    <property type="entry name" value="DJ-1_PFPI DOMAIN-CONTAINING PROTEIN"/>
    <property type="match status" value="1"/>
</dbReference>
<dbReference type="PATRIC" id="fig|47500.12.peg.1757"/>
<proteinExistence type="predicted"/>
<organism evidence="2 4">
    <name type="scientific">Aneurinibacillus migulanus</name>
    <name type="common">Bacillus migulanus</name>
    <dbReference type="NCBI Taxonomy" id="47500"/>
    <lineage>
        <taxon>Bacteria</taxon>
        <taxon>Bacillati</taxon>
        <taxon>Bacillota</taxon>
        <taxon>Bacilli</taxon>
        <taxon>Bacillales</taxon>
        <taxon>Paenibacillaceae</taxon>
        <taxon>Aneurinibacillus group</taxon>
        <taxon>Aneurinibacillus</taxon>
    </lineage>
</organism>
<dbReference type="InterPro" id="IPR002818">
    <property type="entry name" value="DJ-1/PfpI"/>
</dbReference>
<evidence type="ECO:0000313" key="5">
    <source>
        <dbReference type="Proteomes" id="UP000182836"/>
    </source>
</evidence>
<dbReference type="GO" id="GO:0006355">
    <property type="term" value="P:regulation of DNA-templated transcription"/>
    <property type="evidence" value="ECO:0007669"/>
    <property type="project" value="TreeGrafter"/>
</dbReference>
<protein>
    <submittedName>
        <fullName evidence="2">AraC family transcriptional regulator</fullName>
    </submittedName>
    <submittedName>
        <fullName evidence="3">DJ-1/PfpI family protein</fullName>
    </submittedName>
</protein>
<dbReference type="Proteomes" id="UP000182836">
    <property type="component" value="Unassembled WGS sequence"/>
</dbReference>
<dbReference type="InterPro" id="IPR052158">
    <property type="entry name" value="INH-QAR"/>
</dbReference>
<dbReference type="STRING" id="47500.AF333_14820"/>
<sequence>MEQQWSVGIVLFDDVEVLDFAGPFEVLSVTAHPDQHASTQDMKPFIVKTISETGHMVHARNGLKVQPDYSFSNAPQFDILVIPGGLGAREREVHNNELIQWITDRMQSVQLMTSVCTGALLLAKAGLLDGKHATTHWASYERLQNEFPNVIVQKNVKFVDEGTIITSGGISAGINMAFHIVKRLLGAEVAQMTAKRMEYDIDISLV</sequence>
<name>A0A0D1XRX7_ANEMI</name>
<accession>A0A0D1XRX7</accession>
<dbReference type="SUPFAM" id="SSF52317">
    <property type="entry name" value="Class I glutamine amidotransferase-like"/>
    <property type="match status" value="1"/>
</dbReference>
<evidence type="ECO:0000313" key="2">
    <source>
        <dbReference type="EMBL" id="KON96555.1"/>
    </source>
</evidence>
<reference evidence="3 5" key="2">
    <citation type="submission" date="2016-10" db="EMBL/GenBank/DDBJ databases">
        <authorList>
            <person name="de Groot N.N."/>
        </authorList>
    </citation>
    <scope>NUCLEOTIDE SEQUENCE [LARGE SCALE GENOMIC DNA]</scope>
    <source>
        <strain evidence="3 5">DSM 2895</strain>
    </source>
</reference>
<dbReference type="AlphaFoldDB" id="A0A0D1XRX7"/>
<dbReference type="Pfam" id="PF01965">
    <property type="entry name" value="DJ-1_PfpI"/>
    <property type="match status" value="1"/>
</dbReference>
<feature type="domain" description="DJ-1/PfpI" evidence="1">
    <location>
        <begin position="7"/>
        <end position="182"/>
    </location>
</feature>
<evidence type="ECO:0000313" key="3">
    <source>
        <dbReference type="EMBL" id="SDK08280.1"/>
    </source>
</evidence>
<dbReference type="RefSeq" id="WP_043064238.1">
    <property type="nucleotide sequence ID" value="NZ_BJOA01000156.1"/>
</dbReference>
<keyword evidence="4" id="KW-1185">Reference proteome</keyword>
<dbReference type="CDD" id="cd03139">
    <property type="entry name" value="GATase1_PfpI_2"/>
    <property type="match status" value="1"/>
</dbReference>
<reference evidence="2 4" key="1">
    <citation type="submission" date="2015-07" db="EMBL/GenBank/DDBJ databases">
        <title>Fjat-14205 dsm 2895.</title>
        <authorList>
            <person name="Liu B."/>
            <person name="Wang J."/>
            <person name="Zhu Y."/>
            <person name="Liu G."/>
            <person name="Chen Q."/>
            <person name="Chen Z."/>
            <person name="Lan J."/>
            <person name="Che J."/>
            <person name="Ge C."/>
            <person name="Shi H."/>
            <person name="Pan Z."/>
            <person name="Liu X."/>
        </authorList>
    </citation>
    <scope>NUCLEOTIDE SEQUENCE [LARGE SCALE GENOMIC DNA]</scope>
    <source>
        <strain evidence="2 4">DSM 2895</strain>
    </source>
</reference>
<evidence type="ECO:0000259" key="1">
    <source>
        <dbReference type="Pfam" id="PF01965"/>
    </source>
</evidence>
<dbReference type="EMBL" id="FNED01000038">
    <property type="protein sequence ID" value="SDK08280.1"/>
    <property type="molecule type" value="Genomic_DNA"/>
</dbReference>
<dbReference type="GeneID" id="42306449"/>
<dbReference type="EMBL" id="LGUG01000004">
    <property type="protein sequence ID" value="KON96555.1"/>
    <property type="molecule type" value="Genomic_DNA"/>
</dbReference>
<gene>
    <name evidence="2" type="ORF">AF333_14820</name>
    <name evidence="3" type="ORF">SAMN04487909_13815</name>
</gene>
<dbReference type="OrthoDB" id="6382410at2"/>
<dbReference type="Gene3D" id="3.40.50.880">
    <property type="match status" value="1"/>
</dbReference>
<dbReference type="InterPro" id="IPR029062">
    <property type="entry name" value="Class_I_gatase-like"/>
</dbReference>